<keyword evidence="2" id="KW-1185">Reference proteome</keyword>
<protein>
    <submittedName>
        <fullName evidence="1">Uncharacterized protein</fullName>
    </submittedName>
</protein>
<accession>A0ABS8LGN7</accession>
<gene>
    <name evidence="1" type="ORF">LN473_20540</name>
</gene>
<sequence length="51" mass="5531">MAELAFMKTIAGEFHPSAVLFLHKSYLAAGTAADKFDVRQVRSIAAPAFHP</sequence>
<dbReference type="GeneID" id="46984323"/>
<reference evidence="1" key="1">
    <citation type="submission" date="2021-11" db="EMBL/GenBank/DDBJ databases">
        <title>Genome resources and taxonomic validation of 89 Xanthomonas strains.</title>
        <authorList>
            <person name="Tambong J.T."/>
        </authorList>
    </citation>
    <scope>NUCLEOTIDE SEQUENCE</scope>
    <source>
        <strain evidence="1">Bv 5-4A</strain>
    </source>
</reference>
<evidence type="ECO:0000313" key="1">
    <source>
        <dbReference type="EMBL" id="MCC8624320.1"/>
    </source>
</evidence>
<name>A0ABS8LGN7_9XANT</name>
<comment type="caution">
    <text evidence="1">The sequence shown here is derived from an EMBL/GenBank/DDBJ whole genome shotgun (WGS) entry which is preliminary data.</text>
</comment>
<proteinExistence type="predicted"/>
<evidence type="ECO:0000313" key="2">
    <source>
        <dbReference type="Proteomes" id="UP001430544"/>
    </source>
</evidence>
<dbReference type="RefSeq" id="WP_155616358.1">
    <property type="nucleotide sequence ID" value="NZ_CP018470.1"/>
</dbReference>
<dbReference type="EMBL" id="JAJIUN010000092">
    <property type="protein sequence ID" value="MCC8624320.1"/>
    <property type="molecule type" value="Genomic_DNA"/>
</dbReference>
<dbReference type="Proteomes" id="UP001430544">
    <property type="component" value="Unassembled WGS sequence"/>
</dbReference>
<organism evidence="1 2">
    <name type="scientific">Xanthomonas vesicatoria</name>
    <dbReference type="NCBI Taxonomy" id="56460"/>
    <lineage>
        <taxon>Bacteria</taxon>
        <taxon>Pseudomonadati</taxon>
        <taxon>Pseudomonadota</taxon>
        <taxon>Gammaproteobacteria</taxon>
        <taxon>Lysobacterales</taxon>
        <taxon>Lysobacteraceae</taxon>
        <taxon>Xanthomonas</taxon>
    </lineage>
</organism>